<name>A0A9X5HCI5_9ACTN</name>
<evidence type="ECO:0000256" key="1">
    <source>
        <dbReference type="ARBA" id="ARBA00004429"/>
    </source>
</evidence>
<reference evidence="8 9" key="1">
    <citation type="submission" date="2020-01" db="EMBL/GenBank/DDBJ databases">
        <title>Insect and environment-associated Actinomycetes.</title>
        <authorList>
            <person name="Currrie C."/>
            <person name="Chevrette M."/>
            <person name="Carlson C."/>
            <person name="Stubbendieck R."/>
            <person name="Wendt-Pienkowski E."/>
        </authorList>
    </citation>
    <scope>NUCLEOTIDE SEQUENCE [LARGE SCALE GENOMIC DNA]</scope>
    <source>
        <strain evidence="8 9">SID8189</strain>
    </source>
</reference>
<dbReference type="EMBL" id="JAAGNA010000538">
    <property type="protein sequence ID" value="NEC50044.1"/>
    <property type="molecule type" value="Genomic_DNA"/>
</dbReference>
<dbReference type="RefSeq" id="WP_163089198.1">
    <property type="nucleotide sequence ID" value="NZ_JAAGNA010000538.1"/>
</dbReference>
<keyword evidence="2" id="KW-0813">Transport</keyword>
<organism evidence="8 9">
    <name type="scientific">Actinospica acidiphila</name>
    <dbReference type="NCBI Taxonomy" id="304899"/>
    <lineage>
        <taxon>Bacteria</taxon>
        <taxon>Bacillati</taxon>
        <taxon>Actinomycetota</taxon>
        <taxon>Actinomycetes</taxon>
        <taxon>Catenulisporales</taxon>
        <taxon>Actinospicaceae</taxon>
        <taxon>Actinospica</taxon>
    </lineage>
</organism>
<keyword evidence="4 7" id="KW-0812">Transmembrane</keyword>
<keyword evidence="6 7" id="KW-0472">Membrane</keyword>
<evidence type="ECO:0000256" key="5">
    <source>
        <dbReference type="ARBA" id="ARBA00022989"/>
    </source>
</evidence>
<dbReference type="CDD" id="cd06173">
    <property type="entry name" value="MFS_MefA_like"/>
    <property type="match status" value="1"/>
</dbReference>
<evidence type="ECO:0000256" key="7">
    <source>
        <dbReference type="SAM" id="Phobius"/>
    </source>
</evidence>
<evidence type="ECO:0000313" key="8">
    <source>
        <dbReference type="EMBL" id="NEC50044.1"/>
    </source>
</evidence>
<keyword evidence="5 7" id="KW-1133">Transmembrane helix</keyword>
<evidence type="ECO:0000256" key="2">
    <source>
        <dbReference type="ARBA" id="ARBA00022448"/>
    </source>
</evidence>
<comment type="caution">
    <text evidence="8">The sequence shown here is derived from an EMBL/GenBank/DDBJ whole genome shotgun (WGS) entry which is preliminary data.</text>
</comment>
<dbReference type="InterPro" id="IPR036259">
    <property type="entry name" value="MFS_trans_sf"/>
</dbReference>
<comment type="subcellular location">
    <subcellularLocation>
        <location evidence="1">Cell inner membrane</location>
        <topology evidence="1">Multi-pass membrane protein</topology>
    </subcellularLocation>
</comment>
<protein>
    <submittedName>
        <fullName evidence="8">MFS transporter</fullName>
    </submittedName>
</protein>
<evidence type="ECO:0000256" key="6">
    <source>
        <dbReference type="ARBA" id="ARBA00023136"/>
    </source>
</evidence>
<feature type="transmembrane region" description="Helical" evidence="7">
    <location>
        <begin position="148"/>
        <end position="173"/>
    </location>
</feature>
<dbReference type="InterPro" id="IPR010290">
    <property type="entry name" value="TM_effector"/>
</dbReference>
<sequence>MSVSRTFIDVRPLRTSPVFRRLLLGRTVSVLGSFMTMVTVMYQVWEMTHSAAWSGAVGLAQALPLVCFGQFAGAWVDRGDRRRIYLAATVGQAVCSLLLAVQGFTGHVPVAGVLALVAAQSACAAVGGPAAGVFVPRVLPKEQVASGLALYQVTAQSMMLIGPALGGLMLGWFGLGVCYLLDALSFLIAFYGAFGLPALPPEGEPSRAGLHGVVDGLRFLAGHRVVRGALVTDLAVTVLSMPASLFPLINEERFGGDPRTLGLFMSAIAIGGVAASALSGAVTHLGRPGLVMLCGAGVWGAALAAFGLMSSPWAGLGLLVLAGAADALSVLSRTTIVQTRTPDALLGRVTAAEQIVGQAGPHLGNMRAGLVAGATSGATALVTGGLLCLLAVVWVATSTPDLRAGVPAPESA</sequence>
<accession>A0A9X5HCI5</accession>
<dbReference type="PANTHER" id="PTHR23513:SF9">
    <property type="entry name" value="ENTEROBACTIN EXPORTER ENTS"/>
    <property type="match status" value="1"/>
</dbReference>
<feature type="transmembrane region" description="Helical" evidence="7">
    <location>
        <begin position="289"/>
        <end position="307"/>
    </location>
</feature>
<feature type="transmembrane region" description="Helical" evidence="7">
    <location>
        <begin position="261"/>
        <end position="282"/>
    </location>
</feature>
<dbReference type="PANTHER" id="PTHR23513">
    <property type="entry name" value="INTEGRAL MEMBRANE EFFLUX PROTEIN-RELATED"/>
    <property type="match status" value="1"/>
</dbReference>
<feature type="transmembrane region" description="Helical" evidence="7">
    <location>
        <begin position="228"/>
        <end position="249"/>
    </location>
</feature>
<dbReference type="GO" id="GO:0005886">
    <property type="term" value="C:plasma membrane"/>
    <property type="evidence" value="ECO:0007669"/>
    <property type="project" value="UniProtKB-SubCell"/>
</dbReference>
<feature type="transmembrane region" description="Helical" evidence="7">
    <location>
        <begin position="370"/>
        <end position="396"/>
    </location>
</feature>
<evidence type="ECO:0000313" key="9">
    <source>
        <dbReference type="Proteomes" id="UP000471745"/>
    </source>
</evidence>
<evidence type="ECO:0000256" key="4">
    <source>
        <dbReference type="ARBA" id="ARBA00022692"/>
    </source>
</evidence>
<gene>
    <name evidence="8" type="ORF">G3I18_15890</name>
</gene>
<dbReference type="AlphaFoldDB" id="A0A9X5HCI5"/>
<keyword evidence="3" id="KW-1003">Cell membrane</keyword>
<feature type="transmembrane region" description="Helical" evidence="7">
    <location>
        <begin position="21"/>
        <end position="45"/>
    </location>
</feature>
<feature type="transmembrane region" description="Helical" evidence="7">
    <location>
        <begin position="51"/>
        <end position="72"/>
    </location>
</feature>
<evidence type="ECO:0000256" key="3">
    <source>
        <dbReference type="ARBA" id="ARBA00022475"/>
    </source>
</evidence>
<dbReference type="Pfam" id="PF05977">
    <property type="entry name" value="MFS_3"/>
    <property type="match status" value="1"/>
</dbReference>
<keyword evidence="9" id="KW-1185">Reference proteome</keyword>
<dbReference type="SUPFAM" id="SSF103473">
    <property type="entry name" value="MFS general substrate transporter"/>
    <property type="match status" value="1"/>
</dbReference>
<dbReference type="Proteomes" id="UP000471745">
    <property type="component" value="Unassembled WGS sequence"/>
</dbReference>
<dbReference type="Gene3D" id="1.20.1250.20">
    <property type="entry name" value="MFS general substrate transporter like domains"/>
    <property type="match status" value="1"/>
</dbReference>
<proteinExistence type="predicted"/>
<feature type="transmembrane region" description="Helical" evidence="7">
    <location>
        <begin position="313"/>
        <end position="331"/>
    </location>
</feature>